<keyword evidence="2" id="KW-1185">Reference proteome</keyword>
<sequence length="43" mass="4521">MTLVTKTAPGPVAATVAHLLDLLKARGVTVFAVVDQVACHSRY</sequence>
<dbReference type="EMBL" id="BAAAQN010000030">
    <property type="protein sequence ID" value="GAA2040570.1"/>
    <property type="molecule type" value="Genomic_DNA"/>
</dbReference>
<reference evidence="1 2" key="1">
    <citation type="journal article" date="2019" name="Int. J. Syst. Evol. Microbiol.">
        <title>The Global Catalogue of Microorganisms (GCM) 10K type strain sequencing project: providing services to taxonomists for standard genome sequencing and annotation.</title>
        <authorList>
            <consortium name="The Broad Institute Genomics Platform"/>
            <consortium name="The Broad Institute Genome Sequencing Center for Infectious Disease"/>
            <person name="Wu L."/>
            <person name="Ma J."/>
        </authorList>
    </citation>
    <scope>NUCLEOTIDE SEQUENCE [LARGE SCALE GENOMIC DNA]</scope>
    <source>
        <strain evidence="1 2">JCM 16014</strain>
    </source>
</reference>
<protein>
    <submittedName>
        <fullName evidence="1">Uncharacterized protein</fullName>
    </submittedName>
</protein>
<accession>A0ABN2UMY1</accession>
<dbReference type="RefSeq" id="WP_344667937.1">
    <property type="nucleotide sequence ID" value="NZ_BAAAQN010000030.1"/>
</dbReference>
<evidence type="ECO:0000313" key="2">
    <source>
        <dbReference type="Proteomes" id="UP001500751"/>
    </source>
</evidence>
<dbReference type="Proteomes" id="UP001500751">
    <property type="component" value="Unassembled WGS sequence"/>
</dbReference>
<organism evidence="1 2">
    <name type="scientific">Catenulispora yoronensis</name>
    <dbReference type="NCBI Taxonomy" id="450799"/>
    <lineage>
        <taxon>Bacteria</taxon>
        <taxon>Bacillati</taxon>
        <taxon>Actinomycetota</taxon>
        <taxon>Actinomycetes</taxon>
        <taxon>Catenulisporales</taxon>
        <taxon>Catenulisporaceae</taxon>
        <taxon>Catenulispora</taxon>
    </lineage>
</organism>
<comment type="caution">
    <text evidence="1">The sequence shown here is derived from an EMBL/GenBank/DDBJ whole genome shotgun (WGS) entry which is preliminary data.</text>
</comment>
<evidence type="ECO:0000313" key="1">
    <source>
        <dbReference type="EMBL" id="GAA2040570.1"/>
    </source>
</evidence>
<name>A0ABN2UMY1_9ACTN</name>
<proteinExistence type="predicted"/>
<gene>
    <name evidence="1" type="ORF">GCM10009839_48410</name>
</gene>